<keyword evidence="4" id="KW-0805">Transcription regulation</keyword>
<evidence type="ECO:0000256" key="3">
    <source>
        <dbReference type="ARBA" id="ARBA00023012"/>
    </source>
</evidence>
<dbReference type="GO" id="GO:0000156">
    <property type="term" value="F:phosphorelay response regulator activity"/>
    <property type="evidence" value="ECO:0007669"/>
    <property type="project" value="TreeGrafter"/>
</dbReference>
<dbReference type="PROSITE" id="PS50110">
    <property type="entry name" value="RESPONSE_REGULATORY"/>
    <property type="match status" value="1"/>
</dbReference>
<dbReference type="Proteomes" id="UP000267017">
    <property type="component" value="Unassembled WGS sequence"/>
</dbReference>
<dbReference type="SUPFAM" id="SSF52172">
    <property type="entry name" value="CheY-like"/>
    <property type="match status" value="1"/>
</dbReference>
<dbReference type="InterPro" id="IPR039420">
    <property type="entry name" value="WalR-like"/>
</dbReference>
<keyword evidence="12" id="KW-1185">Reference proteome</keyword>
<feature type="modified residue" description="4-aspartylphosphate" evidence="7">
    <location>
        <position position="53"/>
    </location>
</feature>
<evidence type="ECO:0000256" key="6">
    <source>
        <dbReference type="ARBA" id="ARBA00023163"/>
    </source>
</evidence>
<dbReference type="GO" id="GO:0005829">
    <property type="term" value="C:cytosol"/>
    <property type="evidence" value="ECO:0007669"/>
    <property type="project" value="TreeGrafter"/>
</dbReference>
<dbReference type="PANTHER" id="PTHR48111:SF2">
    <property type="entry name" value="RESPONSE REGULATOR SAER"/>
    <property type="match status" value="1"/>
</dbReference>
<name>A0A3P3U163_9BACL</name>
<keyword evidence="5 8" id="KW-0238">DNA-binding</keyword>
<dbReference type="Gene3D" id="1.10.10.10">
    <property type="entry name" value="Winged helix-like DNA-binding domain superfamily/Winged helix DNA-binding domain"/>
    <property type="match status" value="1"/>
</dbReference>
<sequence length="231" mass="26230">MNHKILIIDDDLELGQLLKKCVSKEKIDAVICPSGPSGLTALSQSEFQLIVLDVMMPGMDGFATLEAIREISSVPVLMLTSRTESGDKVRGLRSGADDYLTKPFDIEEFTARVVSLIRRYTMLNHDTNHHQVLSFKGLSMDYETRAVSVNGEPVELVGKEFDILYYCARNQGKILTKQQIYEEVWKEPYAYDDSNIMAIISRLRKKIEQDSSHPTYLQTVKGVGYRFNREV</sequence>
<evidence type="ECO:0000313" key="11">
    <source>
        <dbReference type="EMBL" id="RRJ63338.1"/>
    </source>
</evidence>
<dbReference type="InterPro" id="IPR036388">
    <property type="entry name" value="WH-like_DNA-bd_sf"/>
</dbReference>
<dbReference type="RefSeq" id="WP_128631182.1">
    <property type="nucleotide sequence ID" value="NZ_RRCN01000001.1"/>
</dbReference>
<dbReference type="GO" id="GO:0006355">
    <property type="term" value="P:regulation of DNA-templated transcription"/>
    <property type="evidence" value="ECO:0007669"/>
    <property type="project" value="InterPro"/>
</dbReference>
<proteinExistence type="predicted"/>
<evidence type="ECO:0000256" key="4">
    <source>
        <dbReference type="ARBA" id="ARBA00023015"/>
    </source>
</evidence>
<evidence type="ECO:0000313" key="12">
    <source>
        <dbReference type="Proteomes" id="UP000267017"/>
    </source>
</evidence>
<keyword evidence="2 7" id="KW-0597">Phosphoprotein</keyword>
<keyword evidence="3" id="KW-0902">Two-component regulatory system</keyword>
<dbReference type="InterPro" id="IPR011006">
    <property type="entry name" value="CheY-like_superfamily"/>
</dbReference>
<dbReference type="InterPro" id="IPR001789">
    <property type="entry name" value="Sig_transdc_resp-reg_receiver"/>
</dbReference>
<evidence type="ECO:0000256" key="7">
    <source>
        <dbReference type="PROSITE-ProRule" id="PRU00169"/>
    </source>
</evidence>
<reference evidence="11 12" key="1">
    <citation type="submission" date="2018-11" db="EMBL/GenBank/DDBJ databases">
        <title>Genome sequencing of Paenibacillus sp. KCOM 3021 (= ChDC PVNT-B20).</title>
        <authorList>
            <person name="Kook J.-K."/>
            <person name="Park S.-N."/>
            <person name="Lim Y.K."/>
        </authorList>
    </citation>
    <scope>NUCLEOTIDE SEQUENCE [LARGE SCALE GENOMIC DNA]</scope>
    <source>
        <strain evidence="11 12">KCOM 3021</strain>
    </source>
</reference>
<dbReference type="SMART" id="SM00448">
    <property type="entry name" value="REC"/>
    <property type="match status" value="1"/>
</dbReference>
<dbReference type="Pfam" id="PF00072">
    <property type="entry name" value="Response_reg"/>
    <property type="match status" value="1"/>
</dbReference>
<evidence type="ECO:0000256" key="1">
    <source>
        <dbReference type="ARBA" id="ARBA00004496"/>
    </source>
</evidence>
<evidence type="ECO:0000256" key="2">
    <source>
        <dbReference type="ARBA" id="ARBA00022553"/>
    </source>
</evidence>
<feature type="DNA-binding region" description="OmpR/PhoB-type" evidence="8">
    <location>
        <begin position="130"/>
        <end position="229"/>
    </location>
</feature>
<dbReference type="AlphaFoldDB" id="A0A3P3U163"/>
<dbReference type="PANTHER" id="PTHR48111">
    <property type="entry name" value="REGULATOR OF RPOS"/>
    <property type="match status" value="1"/>
</dbReference>
<dbReference type="OrthoDB" id="9790442at2"/>
<dbReference type="Pfam" id="PF00486">
    <property type="entry name" value="Trans_reg_C"/>
    <property type="match status" value="1"/>
</dbReference>
<dbReference type="GO" id="GO:0032993">
    <property type="term" value="C:protein-DNA complex"/>
    <property type="evidence" value="ECO:0007669"/>
    <property type="project" value="TreeGrafter"/>
</dbReference>
<comment type="caution">
    <text evidence="11">The sequence shown here is derived from an EMBL/GenBank/DDBJ whole genome shotgun (WGS) entry which is preliminary data.</text>
</comment>
<feature type="domain" description="Response regulatory" evidence="9">
    <location>
        <begin position="4"/>
        <end position="117"/>
    </location>
</feature>
<dbReference type="CDD" id="cd00383">
    <property type="entry name" value="trans_reg_C"/>
    <property type="match status" value="1"/>
</dbReference>
<dbReference type="FunFam" id="1.10.10.10:FF:000018">
    <property type="entry name" value="DNA-binding response regulator ResD"/>
    <property type="match status" value="1"/>
</dbReference>
<keyword evidence="6" id="KW-0804">Transcription</keyword>
<comment type="subcellular location">
    <subcellularLocation>
        <location evidence="1">Cytoplasm</location>
    </subcellularLocation>
</comment>
<dbReference type="GO" id="GO:0000976">
    <property type="term" value="F:transcription cis-regulatory region binding"/>
    <property type="evidence" value="ECO:0007669"/>
    <property type="project" value="TreeGrafter"/>
</dbReference>
<evidence type="ECO:0000256" key="5">
    <source>
        <dbReference type="ARBA" id="ARBA00023125"/>
    </source>
</evidence>
<dbReference type="Gene3D" id="3.40.50.2300">
    <property type="match status" value="1"/>
</dbReference>
<organism evidence="11 12">
    <name type="scientific">Paenibacillus oralis</name>
    <dbReference type="NCBI Taxonomy" id="2490856"/>
    <lineage>
        <taxon>Bacteria</taxon>
        <taxon>Bacillati</taxon>
        <taxon>Bacillota</taxon>
        <taxon>Bacilli</taxon>
        <taxon>Bacillales</taxon>
        <taxon>Paenibacillaceae</taxon>
        <taxon>Paenibacillus</taxon>
    </lineage>
</organism>
<evidence type="ECO:0000256" key="8">
    <source>
        <dbReference type="PROSITE-ProRule" id="PRU01091"/>
    </source>
</evidence>
<dbReference type="Gene3D" id="6.10.250.690">
    <property type="match status" value="1"/>
</dbReference>
<feature type="domain" description="OmpR/PhoB-type" evidence="10">
    <location>
        <begin position="130"/>
        <end position="229"/>
    </location>
</feature>
<protein>
    <submittedName>
        <fullName evidence="11">DNA-binding response regulator</fullName>
    </submittedName>
</protein>
<evidence type="ECO:0000259" key="10">
    <source>
        <dbReference type="PROSITE" id="PS51755"/>
    </source>
</evidence>
<dbReference type="InterPro" id="IPR001867">
    <property type="entry name" value="OmpR/PhoB-type_DNA-bd"/>
</dbReference>
<gene>
    <name evidence="11" type="ORF">EHV15_10720</name>
</gene>
<accession>A0A3P3U163</accession>
<dbReference type="PROSITE" id="PS51755">
    <property type="entry name" value="OMPR_PHOB"/>
    <property type="match status" value="1"/>
</dbReference>
<dbReference type="SMART" id="SM00862">
    <property type="entry name" value="Trans_reg_C"/>
    <property type="match status" value="1"/>
</dbReference>
<evidence type="ECO:0000259" key="9">
    <source>
        <dbReference type="PROSITE" id="PS50110"/>
    </source>
</evidence>
<dbReference type="EMBL" id="RRCN01000001">
    <property type="protein sequence ID" value="RRJ63338.1"/>
    <property type="molecule type" value="Genomic_DNA"/>
</dbReference>